<evidence type="ECO:0000313" key="1">
    <source>
        <dbReference type="EMBL" id="KAI3750170.1"/>
    </source>
</evidence>
<organism evidence="1 2">
    <name type="scientific">Cichorium intybus</name>
    <name type="common">Chicory</name>
    <dbReference type="NCBI Taxonomy" id="13427"/>
    <lineage>
        <taxon>Eukaryota</taxon>
        <taxon>Viridiplantae</taxon>
        <taxon>Streptophyta</taxon>
        <taxon>Embryophyta</taxon>
        <taxon>Tracheophyta</taxon>
        <taxon>Spermatophyta</taxon>
        <taxon>Magnoliopsida</taxon>
        <taxon>eudicotyledons</taxon>
        <taxon>Gunneridae</taxon>
        <taxon>Pentapetalae</taxon>
        <taxon>asterids</taxon>
        <taxon>campanulids</taxon>
        <taxon>Asterales</taxon>
        <taxon>Asteraceae</taxon>
        <taxon>Cichorioideae</taxon>
        <taxon>Cichorieae</taxon>
        <taxon>Cichoriinae</taxon>
        <taxon>Cichorium</taxon>
    </lineage>
</organism>
<reference evidence="2" key="1">
    <citation type="journal article" date="2022" name="Mol. Ecol. Resour.">
        <title>The genomes of chicory, endive, great burdock and yacon provide insights into Asteraceae palaeo-polyploidization history and plant inulin production.</title>
        <authorList>
            <person name="Fan W."/>
            <person name="Wang S."/>
            <person name="Wang H."/>
            <person name="Wang A."/>
            <person name="Jiang F."/>
            <person name="Liu H."/>
            <person name="Zhao H."/>
            <person name="Xu D."/>
            <person name="Zhang Y."/>
        </authorList>
    </citation>
    <scope>NUCLEOTIDE SEQUENCE [LARGE SCALE GENOMIC DNA]</scope>
    <source>
        <strain evidence="2">cv. Punajuju</strain>
    </source>
</reference>
<accession>A0ACB9DUP1</accession>
<evidence type="ECO:0000313" key="2">
    <source>
        <dbReference type="Proteomes" id="UP001055811"/>
    </source>
</evidence>
<protein>
    <submittedName>
        <fullName evidence="1">Uncharacterized protein</fullName>
    </submittedName>
</protein>
<comment type="caution">
    <text evidence="1">The sequence shown here is derived from an EMBL/GenBank/DDBJ whole genome shotgun (WGS) entry which is preliminary data.</text>
</comment>
<sequence length="144" mass="16817">MSHPTVLCYALHLNKSLTPLSRFQISVISDYHVYAIGRDFEGKLKRFYYPRKVLQLLPDQSVSEWCRQSVCVKSSEFLHDGSDPSSTDFVLFFIFYGFLFILCCFSCAGFLCDSTVMVYRFKWKWVHVLIHLIFQHLQITTVAP</sequence>
<dbReference type="Proteomes" id="UP001055811">
    <property type="component" value="Linkage Group LG04"/>
</dbReference>
<dbReference type="EMBL" id="CM042012">
    <property type="protein sequence ID" value="KAI3750170.1"/>
    <property type="molecule type" value="Genomic_DNA"/>
</dbReference>
<name>A0ACB9DUP1_CICIN</name>
<keyword evidence="2" id="KW-1185">Reference proteome</keyword>
<proteinExistence type="predicted"/>
<gene>
    <name evidence="1" type="ORF">L2E82_20797</name>
</gene>
<reference evidence="1 2" key="2">
    <citation type="journal article" date="2022" name="Mol. Ecol. Resour.">
        <title>The genomes of chicory, endive, great burdock and yacon provide insights into Asteraceae paleo-polyploidization history and plant inulin production.</title>
        <authorList>
            <person name="Fan W."/>
            <person name="Wang S."/>
            <person name="Wang H."/>
            <person name="Wang A."/>
            <person name="Jiang F."/>
            <person name="Liu H."/>
            <person name="Zhao H."/>
            <person name="Xu D."/>
            <person name="Zhang Y."/>
        </authorList>
    </citation>
    <scope>NUCLEOTIDE SEQUENCE [LARGE SCALE GENOMIC DNA]</scope>
    <source>
        <strain evidence="2">cv. Punajuju</strain>
        <tissue evidence="1">Leaves</tissue>
    </source>
</reference>